<feature type="compositionally biased region" description="Basic and acidic residues" evidence="1">
    <location>
        <begin position="7"/>
        <end position="18"/>
    </location>
</feature>
<dbReference type="AlphaFoldDB" id="A0A8X6XTN1"/>
<organism evidence="2 3">
    <name type="scientific">Trichonephila inaurata madagascariensis</name>
    <dbReference type="NCBI Taxonomy" id="2747483"/>
    <lineage>
        <taxon>Eukaryota</taxon>
        <taxon>Metazoa</taxon>
        <taxon>Ecdysozoa</taxon>
        <taxon>Arthropoda</taxon>
        <taxon>Chelicerata</taxon>
        <taxon>Arachnida</taxon>
        <taxon>Araneae</taxon>
        <taxon>Araneomorphae</taxon>
        <taxon>Entelegynae</taxon>
        <taxon>Araneoidea</taxon>
        <taxon>Nephilidae</taxon>
        <taxon>Trichonephila</taxon>
        <taxon>Trichonephila inaurata</taxon>
    </lineage>
</organism>
<keyword evidence="3" id="KW-1185">Reference proteome</keyword>
<protein>
    <submittedName>
        <fullName evidence="2">Uncharacterized protein</fullName>
    </submittedName>
</protein>
<feature type="compositionally biased region" description="Basic and acidic residues" evidence="1">
    <location>
        <begin position="86"/>
        <end position="96"/>
    </location>
</feature>
<gene>
    <name evidence="2" type="ORF">TNIN_181891</name>
</gene>
<evidence type="ECO:0000313" key="2">
    <source>
        <dbReference type="EMBL" id="GFY57371.1"/>
    </source>
</evidence>
<feature type="compositionally biased region" description="Basic and acidic residues" evidence="1">
    <location>
        <begin position="35"/>
        <end position="55"/>
    </location>
</feature>
<dbReference type="Proteomes" id="UP000886998">
    <property type="component" value="Unassembled WGS sequence"/>
</dbReference>
<name>A0A8X6XTN1_9ARAC</name>
<evidence type="ECO:0000313" key="3">
    <source>
        <dbReference type="Proteomes" id="UP000886998"/>
    </source>
</evidence>
<dbReference type="EMBL" id="BMAV01011462">
    <property type="protein sequence ID" value="GFY57371.1"/>
    <property type="molecule type" value="Genomic_DNA"/>
</dbReference>
<proteinExistence type="predicted"/>
<accession>A0A8X6XTN1</accession>
<feature type="compositionally biased region" description="Low complexity" evidence="1">
    <location>
        <begin position="56"/>
        <end position="68"/>
    </location>
</feature>
<comment type="caution">
    <text evidence="2">The sequence shown here is derived from an EMBL/GenBank/DDBJ whole genome shotgun (WGS) entry which is preliminary data.</text>
</comment>
<evidence type="ECO:0000256" key="1">
    <source>
        <dbReference type="SAM" id="MobiDB-lite"/>
    </source>
</evidence>
<reference evidence="2" key="1">
    <citation type="submission" date="2020-08" db="EMBL/GenBank/DDBJ databases">
        <title>Multicomponent nature underlies the extraordinary mechanical properties of spider dragline silk.</title>
        <authorList>
            <person name="Kono N."/>
            <person name="Nakamura H."/>
            <person name="Mori M."/>
            <person name="Yoshida Y."/>
            <person name="Ohtoshi R."/>
            <person name="Malay A.D."/>
            <person name="Moran D.A.P."/>
            <person name="Tomita M."/>
            <person name="Numata K."/>
            <person name="Arakawa K."/>
        </authorList>
    </citation>
    <scope>NUCLEOTIDE SEQUENCE</scope>
</reference>
<feature type="region of interest" description="Disordered" evidence="1">
    <location>
        <begin position="1"/>
        <end position="119"/>
    </location>
</feature>
<sequence>MTGLKADQGDRRMTVTDKRKPHVGSKESSPQISNHPEDRLRTKGDQSGPEKDARNPDPTTKSTDTSSSLHARVVRSRNRSPGVDEQAVRVQEEAEKPNSNSARKWEENPPAKGRRRWKL</sequence>